<dbReference type="OrthoDB" id="9797912at2"/>
<keyword evidence="3" id="KW-1185">Reference proteome</keyword>
<proteinExistence type="predicted"/>
<dbReference type="Proteomes" id="UP000606730">
    <property type="component" value="Unassembled WGS sequence"/>
</dbReference>
<dbReference type="InterPro" id="IPR010642">
    <property type="entry name" value="Invasion_prot_B"/>
</dbReference>
<feature type="chain" id="PRO_5037392195" description="Invasion protein IalB, involved in pathogenesis" evidence="1">
    <location>
        <begin position="21"/>
        <end position="193"/>
    </location>
</feature>
<dbReference type="Gene3D" id="2.60.40.1880">
    <property type="entry name" value="Invasion associated locus B (IalB) protein"/>
    <property type="match status" value="1"/>
</dbReference>
<gene>
    <name evidence="2" type="ORF">GCM10011517_07200</name>
</gene>
<sequence>MRKFTTTLAALAIGTTAVFAQDTTPEAETTAEQTETTPEIGATYIKEENGEWTLRCARAPIGQTDPCDMFQLLTNPEGQAVAEVSVQTLNASGEFIADLVIIAPLGLLLPAGVQVKIDGRDAGRIPFIVCNKNSCVAKAGLKEADVQALKAGNVTQLAFVPADRSLSPFGGDISLTGFTASFNKLPEPKAAAQ</sequence>
<dbReference type="AlphaFoldDB" id="A0A917ABY0"/>
<dbReference type="EMBL" id="BMKN01000001">
    <property type="protein sequence ID" value="GGE42133.1"/>
    <property type="molecule type" value="Genomic_DNA"/>
</dbReference>
<reference evidence="2" key="2">
    <citation type="submission" date="2020-09" db="EMBL/GenBank/DDBJ databases">
        <authorList>
            <person name="Sun Q."/>
            <person name="Zhou Y."/>
        </authorList>
    </citation>
    <scope>NUCLEOTIDE SEQUENCE</scope>
    <source>
        <strain evidence="2">CGMCC 1.16012</strain>
    </source>
</reference>
<organism evidence="2 3">
    <name type="scientific">Actibacterium pelagium</name>
    <dbReference type="NCBI Taxonomy" id="2029103"/>
    <lineage>
        <taxon>Bacteria</taxon>
        <taxon>Pseudomonadati</taxon>
        <taxon>Pseudomonadota</taxon>
        <taxon>Alphaproteobacteria</taxon>
        <taxon>Rhodobacterales</taxon>
        <taxon>Roseobacteraceae</taxon>
        <taxon>Actibacterium</taxon>
    </lineage>
</organism>
<dbReference type="Pfam" id="PF06776">
    <property type="entry name" value="IalB"/>
    <property type="match status" value="1"/>
</dbReference>
<keyword evidence="1" id="KW-0732">Signal</keyword>
<reference evidence="2" key="1">
    <citation type="journal article" date="2014" name="Int. J. Syst. Evol. Microbiol.">
        <title>Complete genome sequence of Corynebacterium casei LMG S-19264T (=DSM 44701T), isolated from a smear-ripened cheese.</title>
        <authorList>
            <consortium name="US DOE Joint Genome Institute (JGI-PGF)"/>
            <person name="Walter F."/>
            <person name="Albersmeier A."/>
            <person name="Kalinowski J."/>
            <person name="Ruckert C."/>
        </authorList>
    </citation>
    <scope>NUCLEOTIDE SEQUENCE</scope>
    <source>
        <strain evidence="2">CGMCC 1.16012</strain>
    </source>
</reference>
<name>A0A917ABY0_9RHOB</name>
<accession>A0A917ABY0</accession>
<dbReference type="RefSeq" id="WP_095596390.1">
    <property type="nucleotide sequence ID" value="NZ_BMKN01000001.1"/>
</dbReference>
<comment type="caution">
    <text evidence="2">The sequence shown here is derived from an EMBL/GenBank/DDBJ whole genome shotgun (WGS) entry which is preliminary data.</text>
</comment>
<protein>
    <recommendedName>
        <fullName evidence="4">Invasion protein IalB, involved in pathogenesis</fullName>
    </recommendedName>
</protein>
<evidence type="ECO:0000313" key="3">
    <source>
        <dbReference type="Proteomes" id="UP000606730"/>
    </source>
</evidence>
<evidence type="ECO:0000313" key="2">
    <source>
        <dbReference type="EMBL" id="GGE42133.1"/>
    </source>
</evidence>
<feature type="signal peptide" evidence="1">
    <location>
        <begin position="1"/>
        <end position="20"/>
    </location>
</feature>
<evidence type="ECO:0008006" key="4">
    <source>
        <dbReference type="Google" id="ProtNLM"/>
    </source>
</evidence>
<dbReference type="InterPro" id="IPR038696">
    <property type="entry name" value="IalB_sf"/>
</dbReference>
<evidence type="ECO:0000256" key="1">
    <source>
        <dbReference type="SAM" id="SignalP"/>
    </source>
</evidence>